<sequence length="253" mass="28683">MRNLKMTIEYDGTNYCGWQIQKNGNSIQSEINNALNTLTGQNVTINGAGRTDAKVHALGQTANFHISCSIPTEKFSAALNSKLPKDIVVTKTIEVPKDFHARFSAIGKQYEYKIYNHFCRSAIKHNYVWYFPSTLDIERMKDALQSVVGTHDFSQFMASGSDVKETVRTITRAEILSNAEGKEISVIFEGDGFLYKMVRMLVAAIIKIGVYKSSKEELEARLFSQQHCQNKWTAPPEGLFLNEVYYDKKNMHC</sequence>
<evidence type="ECO:0000256" key="2">
    <source>
        <dbReference type="ARBA" id="ARBA00022694"/>
    </source>
</evidence>
<name>A0A1H3QYZ7_9FIRM</name>
<accession>A0A1H3QYZ7</accession>
<dbReference type="InterPro" id="IPR020094">
    <property type="entry name" value="TruA/RsuA/RluB/E/F_N"/>
</dbReference>
<evidence type="ECO:0000259" key="8">
    <source>
        <dbReference type="Pfam" id="PF01416"/>
    </source>
</evidence>
<organism evidence="9 10">
    <name type="scientific">Tindallia californiensis</name>
    <dbReference type="NCBI Taxonomy" id="159292"/>
    <lineage>
        <taxon>Bacteria</taxon>
        <taxon>Bacillati</taxon>
        <taxon>Bacillota</taxon>
        <taxon>Clostridia</taxon>
        <taxon>Peptostreptococcales</taxon>
        <taxon>Tindalliaceae</taxon>
        <taxon>Tindallia</taxon>
    </lineage>
</organism>
<dbReference type="PANTHER" id="PTHR11142">
    <property type="entry name" value="PSEUDOURIDYLATE SYNTHASE"/>
    <property type="match status" value="1"/>
</dbReference>
<evidence type="ECO:0000256" key="1">
    <source>
        <dbReference type="ARBA" id="ARBA00009375"/>
    </source>
</evidence>
<dbReference type="NCBIfam" id="TIGR00071">
    <property type="entry name" value="hisT_truA"/>
    <property type="match status" value="1"/>
</dbReference>
<dbReference type="GO" id="GO:0160147">
    <property type="term" value="F:tRNA pseudouridine(38-40) synthase activity"/>
    <property type="evidence" value="ECO:0007669"/>
    <property type="project" value="UniProtKB-EC"/>
</dbReference>
<evidence type="ECO:0000256" key="5">
    <source>
        <dbReference type="PIRSR" id="PIRSR001430-1"/>
    </source>
</evidence>
<feature type="active site" description="Nucleophile" evidence="4 5">
    <location>
        <position position="52"/>
    </location>
</feature>
<evidence type="ECO:0000256" key="6">
    <source>
        <dbReference type="PIRSR" id="PIRSR001430-2"/>
    </source>
</evidence>
<dbReference type="InterPro" id="IPR001406">
    <property type="entry name" value="PsdUridine_synth_TruA"/>
</dbReference>
<dbReference type="EC" id="5.4.99.12" evidence="4"/>
<reference evidence="9 10" key="1">
    <citation type="submission" date="2016-10" db="EMBL/GenBank/DDBJ databases">
        <authorList>
            <person name="de Groot N.N."/>
        </authorList>
    </citation>
    <scope>NUCLEOTIDE SEQUENCE [LARGE SCALE GENOMIC DNA]</scope>
    <source>
        <strain evidence="9 10">APO</strain>
    </source>
</reference>
<feature type="domain" description="Pseudouridine synthase I TruA alpha/beta" evidence="8">
    <location>
        <begin position="143"/>
        <end position="247"/>
    </location>
</feature>
<dbReference type="InterPro" id="IPR020103">
    <property type="entry name" value="PsdUridine_synth_cat_dom_sf"/>
</dbReference>
<dbReference type="Gene3D" id="3.30.70.660">
    <property type="entry name" value="Pseudouridine synthase I, catalytic domain, C-terminal subdomain"/>
    <property type="match status" value="1"/>
</dbReference>
<evidence type="ECO:0000313" key="10">
    <source>
        <dbReference type="Proteomes" id="UP000199230"/>
    </source>
</evidence>
<feature type="binding site" evidence="4 6">
    <location>
        <position position="110"/>
    </location>
    <ligand>
        <name>substrate</name>
    </ligand>
</feature>
<gene>
    <name evidence="4" type="primary">truA</name>
    <name evidence="9" type="ORF">SAMN05192546_11136</name>
</gene>
<dbReference type="PIRSF" id="PIRSF001430">
    <property type="entry name" value="tRNA_psdUrid_synth"/>
    <property type="match status" value="1"/>
</dbReference>
<evidence type="ECO:0000256" key="4">
    <source>
        <dbReference type="HAMAP-Rule" id="MF_00171"/>
    </source>
</evidence>
<comment type="function">
    <text evidence="4">Formation of pseudouridine at positions 38, 39 and 40 in the anticodon stem and loop of transfer RNAs.</text>
</comment>
<evidence type="ECO:0000256" key="3">
    <source>
        <dbReference type="ARBA" id="ARBA00023235"/>
    </source>
</evidence>
<dbReference type="Proteomes" id="UP000199230">
    <property type="component" value="Unassembled WGS sequence"/>
</dbReference>
<dbReference type="RefSeq" id="WP_207646086.1">
    <property type="nucleotide sequence ID" value="NZ_FNPV01000011.1"/>
</dbReference>
<dbReference type="FunFam" id="3.30.70.580:FF:000001">
    <property type="entry name" value="tRNA pseudouridine synthase A"/>
    <property type="match status" value="1"/>
</dbReference>
<dbReference type="HAMAP" id="MF_00171">
    <property type="entry name" value="TruA"/>
    <property type="match status" value="1"/>
</dbReference>
<evidence type="ECO:0000313" key="9">
    <source>
        <dbReference type="EMBL" id="SDZ18580.1"/>
    </source>
</evidence>
<dbReference type="SUPFAM" id="SSF55120">
    <property type="entry name" value="Pseudouridine synthase"/>
    <property type="match status" value="1"/>
</dbReference>
<protein>
    <recommendedName>
        <fullName evidence="4">tRNA pseudouridine synthase A</fullName>
        <ecNumber evidence="4">5.4.99.12</ecNumber>
    </recommendedName>
    <alternativeName>
        <fullName evidence="4">tRNA pseudouridine(38-40) synthase</fullName>
    </alternativeName>
    <alternativeName>
        <fullName evidence="4">tRNA pseudouridylate synthase I</fullName>
    </alternativeName>
    <alternativeName>
        <fullName evidence="4">tRNA-uridine isomerase I</fullName>
    </alternativeName>
</protein>
<comment type="subunit">
    <text evidence="4">Homodimer.</text>
</comment>
<feature type="domain" description="Pseudouridine synthase I TruA alpha/beta" evidence="8">
    <location>
        <begin position="8"/>
        <end position="103"/>
    </location>
</feature>
<dbReference type="PANTHER" id="PTHR11142:SF0">
    <property type="entry name" value="TRNA PSEUDOURIDINE SYNTHASE-LIKE 1"/>
    <property type="match status" value="1"/>
</dbReference>
<keyword evidence="2 4" id="KW-0819">tRNA processing</keyword>
<evidence type="ECO:0000256" key="7">
    <source>
        <dbReference type="RuleBase" id="RU003792"/>
    </source>
</evidence>
<dbReference type="GO" id="GO:0031119">
    <property type="term" value="P:tRNA pseudouridine synthesis"/>
    <property type="evidence" value="ECO:0007669"/>
    <property type="project" value="UniProtKB-UniRule"/>
</dbReference>
<comment type="catalytic activity">
    <reaction evidence="4 7">
        <text>uridine(38/39/40) in tRNA = pseudouridine(38/39/40) in tRNA</text>
        <dbReference type="Rhea" id="RHEA:22376"/>
        <dbReference type="Rhea" id="RHEA-COMP:10085"/>
        <dbReference type="Rhea" id="RHEA-COMP:10087"/>
        <dbReference type="ChEBI" id="CHEBI:65314"/>
        <dbReference type="ChEBI" id="CHEBI:65315"/>
        <dbReference type="EC" id="5.4.99.12"/>
    </reaction>
</comment>
<dbReference type="EMBL" id="FNPV01000011">
    <property type="protein sequence ID" value="SDZ18580.1"/>
    <property type="molecule type" value="Genomic_DNA"/>
</dbReference>
<comment type="caution">
    <text evidence="4">Lacks conserved residue(s) required for the propagation of feature annotation.</text>
</comment>
<dbReference type="Pfam" id="PF01416">
    <property type="entry name" value="PseudoU_synth_1"/>
    <property type="match status" value="2"/>
</dbReference>
<dbReference type="InterPro" id="IPR020097">
    <property type="entry name" value="PsdUridine_synth_TruA_a/b_dom"/>
</dbReference>
<dbReference type="Gene3D" id="3.30.70.580">
    <property type="entry name" value="Pseudouridine synthase I, catalytic domain, N-terminal subdomain"/>
    <property type="match status" value="1"/>
</dbReference>
<keyword evidence="10" id="KW-1185">Reference proteome</keyword>
<dbReference type="GO" id="GO:0003723">
    <property type="term" value="F:RNA binding"/>
    <property type="evidence" value="ECO:0007669"/>
    <property type="project" value="InterPro"/>
</dbReference>
<comment type="similarity">
    <text evidence="1 4 7">Belongs to the tRNA pseudouridine synthase TruA family.</text>
</comment>
<proteinExistence type="inferred from homology"/>
<dbReference type="AlphaFoldDB" id="A0A1H3QYZ7"/>
<dbReference type="CDD" id="cd02570">
    <property type="entry name" value="PseudoU_synth_EcTruA"/>
    <property type="match status" value="1"/>
</dbReference>
<dbReference type="STRING" id="159292.SAMN05192546_11136"/>
<dbReference type="InterPro" id="IPR020095">
    <property type="entry name" value="PsdUridine_synth_TruA_C"/>
</dbReference>
<keyword evidence="3 4" id="KW-0413">Isomerase</keyword>